<protein>
    <recommendedName>
        <fullName evidence="3">NADH-ubiquinone oxidoreductase chain 4L</fullName>
    </recommendedName>
    <alternativeName>
        <fullName evidence="9">NADH dehydrogenase subunit 4L</fullName>
    </alternativeName>
</protein>
<dbReference type="GO" id="GO:0016020">
    <property type="term" value="C:membrane"/>
    <property type="evidence" value="ECO:0007669"/>
    <property type="project" value="UniProtKB-SubCell"/>
</dbReference>
<evidence type="ECO:0000256" key="8">
    <source>
        <dbReference type="ARBA" id="ARBA00023136"/>
    </source>
</evidence>
<dbReference type="Gene3D" id="1.10.287.3510">
    <property type="match status" value="1"/>
</dbReference>
<evidence type="ECO:0000256" key="9">
    <source>
        <dbReference type="ARBA" id="ARBA00031586"/>
    </source>
</evidence>
<evidence type="ECO:0000256" key="7">
    <source>
        <dbReference type="ARBA" id="ARBA00023027"/>
    </source>
</evidence>
<accession>A0A977TJ89</accession>
<evidence type="ECO:0000256" key="10">
    <source>
        <dbReference type="ARBA" id="ARBA00049551"/>
    </source>
</evidence>
<sequence length="97" mass="11482">MNLMNLLNLIYLIFIIGMFSLAINRYHLLMILLSLEFIIMSLYFLLIIYLNLFNMELYFSMFFLVFSVCEGVLGLSILVLMIRFNGNDYYKVLSLLL</sequence>
<keyword evidence="4 11" id="KW-0812">Transmembrane</keyword>
<keyword evidence="5" id="KW-1278">Translocase</keyword>
<dbReference type="GO" id="GO:0008137">
    <property type="term" value="F:NADH dehydrogenase (ubiquinone) activity"/>
    <property type="evidence" value="ECO:0007669"/>
    <property type="project" value="UniProtKB-EC"/>
</dbReference>
<keyword evidence="8 11" id="KW-0472">Membrane</keyword>
<comment type="catalytic activity">
    <reaction evidence="10">
        <text>a ubiquinone + NADH + 5 H(+)(in) = a ubiquinol + NAD(+) + 4 H(+)(out)</text>
        <dbReference type="Rhea" id="RHEA:29091"/>
        <dbReference type="Rhea" id="RHEA-COMP:9565"/>
        <dbReference type="Rhea" id="RHEA-COMP:9566"/>
        <dbReference type="ChEBI" id="CHEBI:15378"/>
        <dbReference type="ChEBI" id="CHEBI:16389"/>
        <dbReference type="ChEBI" id="CHEBI:17976"/>
        <dbReference type="ChEBI" id="CHEBI:57540"/>
        <dbReference type="ChEBI" id="CHEBI:57945"/>
        <dbReference type="EC" id="7.1.1.2"/>
    </reaction>
</comment>
<evidence type="ECO:0000256" key="4">
    <source>
        <dbReference type="ARBA" id="ARBA00022692"/>
    </source>
</evidence>
<keyword evidence="7" id="KW-0520">NAD</keyword>
<dbReference type="Pfam" id="PF00420">
    <property type="entry name" value="Oxidored_q2"/>
    <property type="match status" value="1"/>
</dbReference>
<dbReference type="EMBL" id="OL549452">
    <property type="protein sequence ID" value="UXW64273.1"/>
    <property type="molecule type" value="Genomic_DNA"/>
</dbReference>
<evidence type="ECO:0000256" key="6">
    <source>
        <dbReference type="ARBA" id="ARBA00022989"/>
    </source>
</evidence>
<evidence type="ECO:0000256" key="2">
    <source>
        <dbReference type="ARBA" id="ARBA00010519"/>
    </source>
</evidence>
<dbReference type="AlphaFoldDB" id="A0A977TJ89"/>
<evidence type="ECO:0000256" key="3">
    <source>
        <dbReference type="ARBA" id="ARBA00016612"/>
    </source>
</evidence>
<dbReference type="InterPro" id="IPR039428">
    <property type="entry name" value="NUOK/Mnh_C1-like"/>
</dbReference>
<feature type="transmembrane region" description="Helical" evidence="11">
    <location>
        <begin position="58"/>
        <end position="82"/>
    </location>
</feature>
<keyword evidence="6 11" id="KW-1133">Transmembrane helix</keyword>
<comment type="subcellular location">
    <subcellularLocation>
        <location evidence="1">Membrane</location>
        <topology evidence="1">Multi-pass membrane protein</topology>
    </subcellularLocation>
</comment>
<organism evidence="12">
    <name type="scientific">Abia sp</name>
    <dbReference type="NCBI Taxonomy" id="2983159"/>
    <lineage>
        <taxon>Eukaryota</taxon>
        <taxon>Metazoa</taxon>
        <taxon>Ecdysozoa</taxon>
        <taxon>Arthropoda</taxon>
        <taxon>Hexapoda</taxon>
        <taxon>Insecta</taxon>
        <taxon>Pterygota</taxon>
        <taxon>Neoptera</taxon>
        <taxon>Endopterygota</taxon>
        <taxon>Hymenoptera</taxon>
        <taxon>Tenthredinoidea</taxon>
        <taxon>Cimbicidae</taxon>
        <taxon>Abia</taxon>
    </lineage>
</organism>
<reference evidence="12" key="1">
    <citation type="submission" date="2021-11" db="EMBL/GenBank/DDBJ databases">
        <title>The mitochondrial genome of Abia_sp.</title>
        <authorList>
            <person name="Niu G."/>
        </authorList>
    </citation>
    <scope>NUCLEOTIDE SEQUENCE</scope>
    <source>
        <strain evidence="12">CSCS-Hym-MC0169</strain>
    </source>
</reference>
<geneLocation type="mitochondrion" evidence="12"/>
<evidence type="ECO:0000256" key="1">
    <source>
        <dbReference type="ARBA" id="ARBA00004141"/>
    </source>
</evidence>
<feature type="transmembrane region" description="Helical" evidence="11">
    <location>
        <begin position="6"/>
        <end position="23"/>
    </location>
</feature>
<evidence type="ECO:0000256" key="11">
    <source>
        <dbReference type="SAM" id="Phobius"/>
    </source>
</evidence>
<feature type="transmembrane region" description="Helical" evidence="11">
    <location>
        <begin position="30"/>
        <end position="52"/>
    </location>
</feature>
<comment type="similarity">
    <text evidence="2">Belongs to the complex I subunit 4L family.</text>
</comment>
<name>A0A977TJ89_9HYME</name>
<evidence type="ECO:0000256" key="5">
    <source>
        <dbReference type="ARBA" id="ARBA00022967"/>
    </source>
</evidence>
<evidence type="ECO:0000313" key="12">
    <source>
        <dbReference type="EMBL" id="UXW64273.1"/>
    </source>
</evidence>
<keyword evidence="12" id="KW-0496">Mitochondrion</keyword>
<proteinExistence type="inferred from homology"/>
<gene>
    <name evidence="12" type="primary">ND4L</name>
</gene>